<dbReference type="Proteomes" id="UP000323000">
    <property type="component" value="Chromosome 8"/>
</dbReference>
<keyword evidence="1" id="KW-0611">Plant defense</keyword>
<evidence type="ECO:0000313" key="2">
    <source>
        <dbReference type="EMBL" id="TXG55857.1"/>
    </source>
</evidence>
<accession>A0A5C7HFW1</accession>
<keyword evidence="3" id="KW-1185">Reference proteome</keyword>
<dbReference type="OrthoDB" id="26890at2759"/>
<evidence type="ECO:0008006" key="4">
    <source>
        <dbReference type="Google" id="ProtNLM"/>
    </source>
</evidence>
<dbReference type="PANTHER" id="PTHR36766">
    <property type="entry name" value="PLANT BROAD-SPECTRUM MILDEW RESISTANCE PROTEIN RPW8"/>
    <property type="match status" value="1"/>
</dbReference>
<evidence type="ECO:0000313" key="3">
    <source>
        <dbReference type="Proteomes" id="UP000323000"/>
    </source>
</evidence>
<dbReference type="SUPFAM" id="SSF52058">
    <property type="entry name" value="L domain-like"/>
    <property type="match status" value="1"/>
</dbReference>
<organism evidence="2 3">
    <name type="scientific">Acer yangbiense</name>
    <dbReference type="NCBI Taxonomy" id="1000413"/>
    <lineage>
        <taxon>Eukaryota</taxon>
        <taxon>Viridiplantae</taxon>
        <taxon>Streptophyta</taxon>
        <taxon>Embryophyta</taxon>
        <taxon>Tracheophyta</taxon>
        <taxon>Spermatophyta</taxon>
        <taxon>Magnoliopsida</taxon>
        <taxon>eudicotyledons</taxon>
        <taxon>Gunneridae</taxon>
        <taxon>Pentapetalae</taxon>
        <taxon>rosids</taxon>
        <taxon>malvids</taxon>
        <taxon>Sapindales</taxon>
        <taxon>Sapindaceae</taxon>
        <taxon>Hippocastanoideae</taxon>
        <taxon>Acereae</taxon>
        <taxon>Acer</taxon>
    </lineage>
</organism>
<reference evidence="3" key="1">
    <citation type="journal article" date="2019" name="Gigascience">
        <title>De novo genome assembly of the endangered Acer yangbiense, a plant species with extremely small populations endemic to Yunnan Province, China.</title>
        <authorList>
            <person name="Yang J."/>
            <person name="Wariss H.M."/>
            <person name="Tao L."/>
            <person name="Zhang R."/>
            <person name="Yun Q."/>
            <person name="Hollingsworth P."/>
            <person name="Dao Z."/>
            <person name="Luo G."/>
            <person name="Guo H."/>
            <person name="Ma Y."/>
            <person name="Sun W."/>
        </authorList>
    </citation>
    <scope>NUCLEOTIDE SEQUENCE [LARGE SCALE GENOMIC DNA]</scope>
    <source>
        <strain evidence="3">cv. Malutang</strain>
    </source>
</reference>
<dbReference type="Gene3D" id="3.80.10.10">
    <property type="entry name" value="Ribonuclease Inhibitor"/>
    <property type="match status" value="2"/>
</dbReference>
<dbReference type="EMBL" id="VAHF01000008">
    <property type="protein sequence ID" value="TXG55857.1"/>
    <property type="molecule type" value="Genomic_DNA"/>
</dbReference>
<name>A0A5C7HFW1_9ROSI</name>
<gene>
    <name evidence="2" type="ORF">EZV62_017170</name>
</gene>
<dbReference type="AlphaFoldDB" id="A0A5C7HFW1"/>
<dbReference type="InterPro" id="IPR032675">
    <property type="entry name" value="LRR_dom_sf"/>
</dbReference>
<evidence type="ECO:0000256" key="1">
    <source>
        <dbReference type="ARBA" id="ARBA00022821"/>
    </source>
</evidence>
<protein>
    <recommendedName>
        <fullName evidence="4">NB-ARC domain-containing protein</fullName>
    </recommendedName>
</protein>
<sequence length="302" mass="33590">MRTVAAQSTTRSEANRMVDEMTGGMGLTVSRNEIAVHLPSNLKRLTICFCSNLVTVLDEEQVSGSCNNTSCQTLPDRLGKMELSSCSNLATLTSTGNLPKAVRYHSIQRFSINDCEKLETLPCNNNLISLKKLEIWKCPAMVSIPEGGFPTSLTSLVLVDTDICKSLFEWGLNRLTSLEVLEINGGCPDVMSFPQEEIGMILPVSLKSLHISHFPNLERISSIAQNLTCLEKLTISYCPKLKYFPDDGLPQSLKQYGIMDCPLLEERCKEGEGLYWSMIGQLSDRVSRSFDHSDYTSQSEEE</sequence>
<dbReference type="GO" id="GO:0006952">
    <property type="term" value="P:defense response"/>
    <property type="evidence" value="ECO:0007669"/>
    <property type="project" value="UniProtKB-KW"/>
</dbReference>
<comment type="caution">
    <text evidence="2">The sequence shown here is derived from an EMBL/GenBank/DDBJ whole genome shotgun (WGS) entry which is preliminary data.</text>
</comment>
<proteinExistence type="predicted"/>
<dbReference type="PANTHER" id="PTHR36766:SF40">
    <property type="entry name" value="DISEASE RESISTANCE PROTEIN RGA3"/>
    <property type="match status" value="1"/>
</dbReference>